<feature type="domain" description="RagB/SusD" evidence="7">
    <location>
        <begin position="364"/>
        <end position="497"/>
    </location>
</feature>
<dbReference type="AlphaFoldDB" id="A0A506PG17"/>
<feature type="signal peptide" evidence="6">
    <location>
        <begin position="1"/>
        <end position="22"/>
    </location>
</feature>
<dbReference type="OrthoDB" id="630434at2"/>
<keyword evidence="5" id="KW-0998">Cell outer membrane</keyword>
<dbReference type="GO" id="GO:0009279">
    <property type="term" value="C:cell outer membrane"/>
    <property type="evidence" value="ECO:0007669"/>
    <property type="project" value="UniProtKB-SubCell"/>
</dbReference>
<comment type="subcellular location">
    <subcellularLocation>
        <location evidence="1">Cell outer membrane</location>
    </subcellularLocation>
</comment>
<comment type="caution">
    <text evidence="8">The sequence shown here is derived from an EMBL/GenBank/DDBJ whole genome shotgun (WGS) entry which is preliminary data.</text>
</comment>
<feature type="chain" id="PRO_5021312647" evidence="6">
    <location>
        <begin position="23"/>
        <end position="497"/>
    </location>
</feature>
<keyword evidence="4" id="KW-0472">Membrane</keyword>
<dbReference type="Proteomes" id="UP000317332">
    <property type="component" value="Unassembled WGS sequence"/>
</dbReference>
<evidence type="ECO:0000313" key="8">
    <source>
        <dbReference type="EMBL" id="TPV32022.1"/>
    </source>
</evidence>
<proteinExistence type="inferred from homology"/>
<evidence type="ECO:0000313" key="9">
    <source>
        <dbReference type="Proteomes" id="UP000317332"/>
    </source>
</evidence>
<comment type="similarity">
    <text evidence="2">Belongs to the SusD family.</text>
</comment>
<sequence>MKKYNKILFIAVLALVMGCNDAIDIRQPGRLDAVNAFRTVGDLEQGVLAVYNQWDLTPEIALASNFCDEVSVGFDSGGQGFALYDFVLTPASAAASDFWVRNFRVNNRATVLIEAASLINPEPAEQAAYNNALGQARAIRAFANLEMMTYFATDPRNDAALAVPLIDFVAPLDIQPTRNTVGELWDYINADMEAAESLIQAQSSVTFLSKDAVRAMRARAAALRGDYITAANLSQALLNSYPIANRTQYQLMFLDADNTEIIFKLERTINDSYDGQGATGSVATGGGWAGARFAFVSATLAGSPYFEMDRNLFNLLDPADIRFDVNIDPSSIISPDYENDPDPVNNDILVIRKYPGSEGRPLMNDLKVFRSSEMLLILAEARAAQGNFSGAAQLVKQLRDARFGSAQPLPNYSNQQSAFAGILEERRVELCFEGFRYKDLKRLGVAANRGVDRNIIDCTEQSGACTLPASDFRFSLPIPIVEINANPGIREQQNPGY</sequence>
<reference evidence="8 9" key="1">
    <citation type="submission" date="2019-06" db="EMBL/GenBank/DDBJ databases">
        <title>Flavobacteriaceae Paucihalobacterium erythroidium CWB-1, complete genome.</title>
        <authorList>
            <person name="Wu S."/>
        </authorList>
    </citation>
    <scope>NUCLEOTIDE SEQUENCE [LARGE SCALE GENOMIC DNA]</scope>
    <source>
        <strain evidence="8 9">CWB-1</strain>
    </source>
</reference>
<dbReference type="Pfam" id="PF07980">
    <property type="entry name" value="SusD_RagB"/>
    <property type="match status" value="1"/>
</dbReference>
<evidence type="ECO:0000256" key="5">
    <source>
        <dbReference type="ARBA" id="ARBA00023237"/>
    </source>
</evidence>
<gene>
    <name evidence="8" type="ORF">FJ651_14525</name>
</gene>
<organism evidence="8 9">
    <name type="scientific">Paucihalobacter ruber</name>
    <dbReference type="NCBI Taxonomy" id="2567861"/>
    <lineage>
        <taxon>Bacteria</taxon>
        <taxon>Pseudomonadati</taxon>
        <taxon>Bacteroidota</taxon>
        <taxon>Flavobacteriia</taxon>
        <taxon>Flavobacteriales</taxon>
        <taxon>Flavobacteriaceae</taxon>
        <taxon>Paucihalobacter</taxon>
    </lineage>
</organism>
<evidence type="ECO:0000256" key="3">
    <source>
        <dbReference type="ARBA" id="ARBA00022729"/>
    </source>
</evidence>
<evidence type="ECO:0000256" key="1">
    <source>
        <dbReference type="ARBA" id="ARBA00004442"/>
    </source>
</evidence>
<dbReference type="SUPFAM" id="SSF48452">
    <property type="entry name" value="TPR-like"/>
    <property type="match status" value="1"/>
</dbReference>
<evidence type="ECO:0000256" key="4">
    <source>
        <dbReference type="ARBA" id="ARBA00023136"/>
    </source>
</evidence>
<accession>A0A506PG17</accession>
<keyword evidence="3 6" id="KW-0732">Signal</keyword>
<dbReference type="Gene3D" id="1.25.40.390">
    <property type="match status" value="1"/>
</dbReference>
<evidence type="ECO:0000259" key="7">
    <source>
        <dbReference type="Pfam" id="PF07980"/>
    </source>
</evidence>
<name>A0A506PG17_9FLAO</name>
<protein>
    <submittedName>
        <fullName evidence="8">RagB/SusD family nutrient uptake outer membrane protein</fullName>
    </submittedName>
</protein>
<dbReference type="RefSeq" id="WP_140991338.1">
    <property type="nucleotide sequence ID" value="NZ_VHIQ01000007.1"/>
</dbReference>
<dbReference type="InterPro" id="IPR012944">
    <property type="entry name" value="SusD_RagB_dom"/>
</dbReference>
<dbReference type="InterPro" id="IPR011990">
    <property type="entry name" value="TPR-like_helical_dom_sf"/>
</dbReference>
<evidence type="ECO:0000256" key="2">
    <source>
        <dbReference type="ARBA" id="ARBA00006275"/>
    </source>
</evidence>
<evidence type="ECO:0000256" key="6">
    <source>
        <dbReference type="SAM" id="SignalP"/>
    </source>
</evidence>
<dbReference type="PROSITE" id="PS51257">
    <property type="entry name" value="PROKAR_LIPOPROTEIN"/>
    <property type="match status" value="1"/>
</dbReference>
<keyword evidence="9" id="KW-1185">Reference proteome</keyword>
<dbReference type="EMBL" id="VHIQ01000007">
    <property type="protein sequence ID" value="TPV32022.1"/>
    <property type="molecule type" value="Genomic_DNA"/>
</dbReference>